<dbReference type="AlphaFoldDB" id="A0A4R0R501"/>
<feature type="transmembrane region" description="Helical" evidence="6">
    <location>
        <begin position="147"/>
        <end position="165"/>
    </location>
</feature>
<evidence type="ECO:0000256" key="3">
    <source>
        <dbReference type="ARBA" id="ARBA00022989"/>
    </source>
</evidence>
<name>A0A4R0R501_9APHY</name>
<feature type="region of interest" description="Disordered" evidence="5">
    <location>
        <begin position="176"/>
        <end position="233"/>
    </location>
</feature>
<evidence type="ECO:0000256" key="4">
    <source>
        <dbReference type="ARBA" id="ARBA00023136"/>
    </source>
</evidence>
<feature type="compositionally biased region" description="Basic and acidic residues" evidence="5">
    <location>
        <begin position="278"/>
        <end position="289"/>
    </location>
</feature>
<feature type="transmembrane region" description="Helical" evidence="6">
    <location>
        <begin position="442"/>
        <end position="464"/>
    </location>
</feature>
<comment type="subcellular location">
    <subcellularLocation>
        <location evidence="1">Membrane</location>
        <topology evidence="1">Multi-pass membrane protein</topology>
    </subcellularLocation>
</comment>
<dbReference type="OrthoDB" id="448280at2759"/>
<feature type="region of interest" description="Disordered" evidence="5">
    <location>
        <begin position="253"/>
        <end position="297"/>
    </location>
</feature>
<dbReference type="Proteomes" id="UP000292702">
    <property type="component" value="Unassembled WGS sequence"/>
</dbReference>
<evidence type="ECO:0000313" key="7">
    <source>
        <dbReference type="EMBL" id="TCD62431.1"/>
    </source>
</evidence>
<dbReference type="Pfam" id="PF02535">
    <property type="entry name" value="Zip"/>
    <property type="match status" value="1"/>
</dbReference>
<gene>
    <name evidence="7" type="ORF">EIP91_006913</name>
</gene>
<dbReference type="STRING" id="92696.A0A4R0R501"/>
<feature type="transmembrane region" description="Helical" evidence="6">
    <location>
        <begin position="513"/>
        <end position="533"/>
    </location>
</feature>
<dbReference type="GO" id="GO:0005385">
    <property type="term" value="F:zinc ion transmembrane transporter activity"/>
    <property type="evidence" value="ECO:0007669"/>
    <property type="project" value="TreeGrafter"/>
</dbReference>
<feature type="compositionally biased region" description="Basic residues" evidence="5">
    <location>
        <begin position="312"/>
        <end position="334"/>
    </location>
</feature>
<evidence type="ECO:0008006" key="9">
    <source>
        <dbReference type="Google" id="ProtNLM"/>
    </source>
</evidence>
<evidence type="ECO:0000256" key="2">
    <source>
        <dbReference type="ARBA" id="ARBA00022692"/>
    </source>
</evidence>
<keyword evidence="3 6" id="KW-1133">Transmembrane helix</keyword>
<feature type="transmembrane region" description="Helical" evidence="6">
    <location>
        <begin position="104"/>
        <end position="127"/>
    </location>
</feature>
<organism evidence="7 8">
    <name type="scientific">Steccherinum ochraceum</name>
    <dbReference type="NCBI Taxonomy" id="92696"/>
    <lineage>
        <taxon>Eukaryota</taxon>
        <taxon>Fungi</taxon>
        <taxon>Dikarya</taxon>
        <taxon>Basidiomycota</taxon>
        <taxon>Agaricomycotina</taxon>
        <taxon>Agaricomycetes</taxon>
        <taxon>Polyporales</taxon>
        <taxon>Steccherinaceae</taxon>
        <taxon>Steccherinum</taxon>
    </lineage>
</organism>
<feature type="non-terminal residue" evidence="7">
    <location>
        <position position="1"/>
    </location>
</feature>
<evidence type="ECO:0000313" key="8">
    <source>
        <dbReference type="Proteomes" id="UP000292702"/>
    </source>
</evidence>
<dbReference type="GO" id="GO:0005886">
    <property type="term" value="C:plasma membrane"/>
    <property type="evidence" value="ECO:0007669"/>
    <property type="project" value="TreeGrafter"/>
</dbReference>
<dbReference type="EMBL" id="RWJN01000373">
    <property type="protein sequence ID" value="TCD62431.1"/>
    <property type="molecule type" value="Genomic_DNA"/>
</dbReference>
<dbReference type="PANTHER" id="PTHR11040">
    <property type="entry name" value="ZINC/IRON TRANSPORTER"/>
    <property type="match status" value="1"/>
</dbReference>
<proteinExistence type="predicted"/>
<keyword evidence="4 6" id="KW-0472">Membrane</keyword>
<evidence type="ECO:0000256" key="6">
    <source>
        <dbReference type="SAM" id="Phobius"/>
    </source>
</evidence>
<sequence length="534" mass="57336">SSAIIPSSSCSARLPRLPPPPDAVCPLARSVQYLAIFLLAKTALPHHAPLSPSPTSSNMLDDIPTYETFQSRFWAMGVLFSVSLFASSFPALSKRIRYLRIPRVVFFLGKHFGTGVILATAFVHLLQDAFDNLGHPDVKARWPVGKWTGLIVFGSLLSIFIVEYISTSYVDRLHSYSSPSPSPPTSRPTSPSRPSGLPAVSTERTPLLISRPPPTTQDISTISPTTDRLQSQVPPVETIAGADVIFSGGHHRHEGAATHGAHCAGPKRSFIEYPELGPDAKDSRPRSQDRSGSAHADVQHYHDDTQAHHHGVYHQHQVMHHHHHGGHSHSGHGHVHVDMDGWDPDAEDSCCTLEDEEEEQEPGKVKVGHKRQVVGILMLQLGIMIHSLVIGLTLSITSGAEFTSLITAIIFHQLFEGLSLGIRIAALPASPSQGVPILKPTLAFTFAITTPIGIALGLVLFGGGRSAGAQLKLTEGLLSAISAGMLIYAACVEMLAGDFVMDPSLWKRSIAEQAMALGSLLLGAAGMTALGLYD</sequence>
<protein>
    <recommendedName>
        <fullName evidence="9">High-affinity Zn(2+) transporter zrt1</fullName>
    </recommendedName>
</protein>
<feature type="compositionally biased region" description="Polar residues" evidence="5">
    <location>
        <begin position="216"/>
        <end position="233"/>
    </location>
</feature>
<feature type="transmembrane region" description="Helical" evidence="6">
    <location>
        <begin position="476"/>
        <end position="501"/>
    </location>
</feature>
<keyword evidence="2 6" id="KW-0812">Transmembrane</keyword>
<feature type="region of interest" description="Disordered" evidence="5">
    <location>
        <begin position="312"/>
        <end position="336"/>
    </location>
</feature>
<dbReference type="InterPro" id="IPR003689">
    <property type="entry name" value="ZIP"/>
</dbReference>
<keyword evidence="8" id="KW-1185">Reference proteome</keyword>
<comment type="caution">
    <text evidence="7">The sequence shown here is derived from an EMBL/GenBank/DDBJ whole genome shotgun (WGS) entry which is preliminary data.</text>
</comment>
<feature type="transmembrane region" description="Helical" evidence="6">
    <location>
        <begin position="73"/>
        <end position="92"/>
    </location>
</feature>
<accession>A0A4R0R501</accession>
<reference evidence="7 8" key="1">
    <citation type="submission" date="2018-11" db="EMBL/GenBank/DDBJ databases">
        <title>Genome assembly of Steccherinum ochraceum LE-BIN_3174, the white-rot fungus of the Steccherinaceae family (The Residual Polyporoid clade, Polyporales, Basidiomycota).</title>
        <authorList>
            <person name="Fedorova T.V."/>
            <person name="Glazunova O.A."/>
            <person name="Landesman E.O."/>
            <person name="Moiseenko K.V."/>
            <person name="Psurtseva N.V."/>
            <person name="Savinova O.S."/>
            <person name="Shakhova N.V."/>
            <person name="Tyazhelova T.V."/>
            <person name="Vasina D.V."/>
        </authorList>
    </citation>
    <scope>NUCLEOTIDE SEQUENCE [LARGE SCALE GENOMIC DNA]</scope>
    <source>
        <strain evidence="7 8">LE-BIN_3174</strain>
    </source>
</reference>
<evidence type="ECO:0000256" key="1">
    <source>
        <dbReference type="ARBA" id="ARBA00004141"/>
    </source>
</evidence>
<dbReference type="PANTHER" id="PTHR11040:SF44">
    <property type="entry name" value="PROTEIN ZNTC-RELATED"/>
    <property type="match status" value="1"/>
</dbReference>
<evidence type="ECO:0000256" key="5">
    <source>
        <dbReference type="SAM" id="MobiDB-lite"/>
    </source>
</evidence>
<feature type="transmembrane region" description="Helical" evidence="6">
    <location>
        <begin position="373"/>
        <end position="396"/>
    </location>
</feature>